<reference evidence="1 2" key="1">
    <citation type="submission" date="2023-09" db="EMBL/GenBank/DDBJ databases">
        <title>Description of three actinobacteria isolated from air of manufacturing shop in a pharmaceutical factory.</title>
        <authorList>
            <person name="Zhang D.-F."/>
        </authorList>
    </citation>
    <scope>NUCLEOTIDE SEQUENCE [LARGE SCALE GENOMIC DNA]</scope>
    <source>
        <strain evidence="1 2">LY-0111</strain>
    </source>
</reference>
<evidence type="ECO:0000313" key="2">
    <source>
        <dbReference type="Proteomes" id="UP001251870"/>
    </source>
</evidence>
<keyword evidence="2" id="KW-1185">Reference proteome</keyword>
<proteinExistence type="predicted"/>
<dbReference type="RefSeq" id="WP_310547866.1">
    <property type="nucleotide sequence ID" value="NZ_JAVKGR010000003.1"/>
</dbReference>
<name>A0ABU2DRD2_9MICC</name>
<organism evidence="1 2">
    <name type="scientific">Nesterenkonia aerolata</name>
    <dbReference type="NCBI Taxonomy" id="3074079"/>
    <lineage>
        <taxon>Bacteria</taxon>
        <taxon>Bacillati</taxon>
        <taxon>Actinomycetota</taxon>
        <taxon>Actinomycetes</taxon>
        <taxon>Micrococcales</taxon>
        <taxon>Micrococcaceae</taxon>
        <taxon>Nesterenkonia</taxon>
    </lineage>
</organism>
<sequence length="45" mass="5072">MARTADDGRQHLRRSFIRAFTQCTDVPEGSLEGSQEAYITPGDMR</sequence>
<dbReference type="EMBL" id="JAVKGR010000003">
    <property type="protein sequence ID" value="MDR8018880.1"/>
    <property type="molecule type" value="Genomic_DNA"/>
</dbReference>
<protein>
    <submittedName>
        <fullName evidence="1">Uncharacterized protein</fullName>
    </submittedName>
</protein>
<evidence type="ECO:0000313" key="1">
    <source>
        <dbReference type="EMBL" id="MDR8018880.1"/>
    </source>
</evidence>
<comment type="caution">
    <text evidence="1">The sequence shown here is derived from an EMBL/GenBank/DDBJ whole genome shotgun (WGS) entry which is preliminary data.</text>
</comment>
<gene>
    <name evidence="1" type="ORF">RIL96_04805</name>
</gene>
<accession>A0ABU2DRD2</accession>
<dbReference type="Proteomes" id="UP001251870">
    <property type="component" value="Unassembled WGS sequence"/>
</dbReference>